<comment type="similarity">
    <text evidence="2">Belongs to the GSP L family.</text>
</comment>
<feature type="transmembrane region" description="Helical" evidence="10">
    <location>
        <begin position="229"/>
        <end position="252"/>
    </location>
</feature>
<dbReference type="AlphaFoldDB" id="A0A0B1Z5L5"/>
<organism evidence="12 13">
    <name type="scientific">Pseudomonas frederiksbergensis</name>
    <dbReference type="NCBI Taxonomy" id="104087"/>
    <lineage>
        <taxon>Bacteria</taxon>
        <taxon>Pseudomonadati</taxon>
        <taxon>Pseudomonadota</taxon>
        <taxon>Gammaproteobacteria</taxon>
        <taxon>Pseudomonadales</taxon>
        <taxon>Pseudomonadaceae</taxon>
        <taxon>Pseudomonas</taxon>
    </lineage>
</organism>
<reference evidence="13" key="1">
    <citation type="submission" date="2015-03" db="EMBL/GenBank/DDBJ databases">
        <title>Pseudomonas frederiksbergensis hydrocarbon degrader.</title>
        <authorList>
            <person name="Brown L.M."/>
            <person name="Ruiz O.N."/>
            <person name="Mueller S."/>
            <person name="Gunasekera T.S."/>
        </authorList>
    </citation>
    <scope>NUCLEOTIDE SEQUENCE [LARGE SCALE GENOMIC DNA]</scope>
    <source>
        <strain evidence="13">SI8</strain>
    </source>
</reference>
<dbReference type="Pfam" id="PF12693">
    <property type="entry name" value="GspL_C"/>
    <property type="match status" value="1"/>
</dbReference>
<sequence>MNRLRIALAPLDGLDADTPLAFAWLDRQGQVRDAGRSSLGTLGQGAKNQAVECYLHPRDSLLTSLEIPPLSAAKITAAVTCAAQALMLGASESMQVAHGPRGTDGQVPVAWLDRDALSHLGRILHSAGLKLRGLYPAAYALPVLAGPVACIEDGHLLVRQGVQHALVQPLLDDALEEWLLEMGAGLHWLGEPPQASIEGLPVTDRWTGAAPGWGLHTGLAQGRAGQGGWGRAAGICALAVAVWVVGLNLYAAREAAQGQRLKAQMSQRVKQAFPELPMVLNPLQQARQQIAARQSGSVTDPAQRFASLVQQAGSAMPFMSGNVQELLFENGELRLKVAAESQKNTPAGDWKIPLAEAGIEVAAVDQGWTLRVAPAGQLAAEPSGETSGADDE</sequence>
<dbReference type="EMBL" id="JQGJ01000001">
    <property type="protein sequence ID" value="KHK66379.1"/>
    <property type="molecule type" value="Genomic_DNA"/>
</dbReference>
<keyword evidence="4" id="KW-1003">Cell membrane</keyword>
<dbReference type="SUPFAM" id="SSF53067">
    <property type="entry name" value="Actin-like ATPase domain"/>
    <property type="match status" value="1"/>
</dbReference>
<dbReference type="RefSeq" id="WP_039588439.1">
    <property type="nucleotide sequence ID" value="NZ_JQGJ02000002.1"/>
</dbReference>
<keyword evidence="9 10" id="KW-0472">Membrane</keyword>
<gene>
    <name evidence="12" type="ORF">JZ00_00665</name>
</gene>
<evidence type="ECO:0000256" key="8">
    <source>
        <dbReference type="ARBA" id="ARBA00022989"/>
    </source>
</evidence>
<evidence type="ECO:0000259" key="11">
    <source>
        <dbReference type="Pfam" id="PF12693"/>
    </source>
</evidence>
<evidence type="ECO:0000256" key="10">
    <source>
        <dbReference type="SAM" id="Phobius"/>
    </source>
</evidence>
<accession>A0A0B1Z5L5</accession>
<evidence type="ECO:0000256" key="7">
    <source>
        <dbReference type="ARBA" id="ARBA00022927"/>
    </source>
</evidence>
<evidence type="ECO:0000256" key="5">
    <source>
        <dbReference type="ARBA" id="ARBA00022519"/>
    </source>
</evidence>
<evidence type="ECO:0000256" key="3">
    <source>
        <dbReference type="ARBA" id="ARBA00022448"/>
    </source>
</evidence>
<comment type="caution">
    <text evidence="12">The sequence shown here is derived from an EMBL/GenBank/DDBJ whole genome shotgun (WGS) entry which is preliminary data.</text>
</comment>
<dbReference type="GO" id="GO:0009276">
    <property type="term" value="C:Gram-negative-bacterium-type cell wall"/>
    <property type="evidence" value="ECO:0007669"/>
    <property type="project" value="InterPro"/>
</dbReference>
<evidence type="ECO:0000256" key="4">
    <source>
        <dbReference type="ARBA" id="ARBA00022475"/>
    </source>
</evidence>
<keyword evidence="5" id="KW-0997">Cell inner membrane</keyword>
<feature type="domain" description="GspL periplasmic" evidence="11">
    <location>
        <begin position="226"/>
        <end position="343"/>
    </location>
</feature>
<proteinExistence type="inferred from homology"/>
<keyword evidence="7" id="KW-0653">Protein transport</keyword>
<evidence type="ECO:0000313" key="13">
    <source>
        <dbReference type="Proteomes" id="UP000030949"/>
    </source>
</evidence>
<dbReference type="Proteomes" id="UP000030949">
    <property type="component" value="Unassembled WGS sequence"/>
</dbReference>
<dbReference type="InterPro" id="IPR007812">
    <property type="entry name" value="T2SS_protein-GspL"/>
</dbReference>
<dbReference type="GO" id="GO:0015628">
    <property type="term" value="P:protein secretion by the type II secretion system"/>
    <property type="evidence" value="ECO:0007669"/>
    <property type="project" value="InterPro"/>
</dbReference>
<dbReference type="GO" id="GO:0015627">
    <property type="term" value="C:type II protein secretion system complex"/>
    <property type="evidence" value="ECO:0007669"/>
    <property type="project" value="InterPro"/>
</dbReference>
<dbReference type="InterPro" id="IPR043129">
    <property type="entry name" value="ATPase_NBD"/>
</dbReference>
<comment type="subcellular location">
    <subcellularLocation>
        <location evidence="1">Cell inner membrane</location>
    </subcellularLocation>
</comment>
<evidence type="ECO:0000256" key="6">
    <source>
        <dbReference type="ARBA" id="ARBA00022692"/>
    </source>
</evidence>
<name>A0A0B1Z5L5_9PSED</name>
<evidence type="ECO:0000256" key="9">
    <source>
        <dbReference type="ARBA" id="ARBA00023136"/>
    </source>
</evidence>
<evidence type="ECO:0000256" key="2">
    <source>
        <dbReference type="ARBA" id="ARBA00005318"/>
    </source>
</evidence>
<keyword evidence="8 10" id="KW-1133">Transmembrane helix</keyword>
<dbReference type="OrthoDB" id="7022366at2"/>
<keyword evidence="6 10" id="KW-0812">Transmembrane</keyword>
<protein>
    <submittedName>
        <fullName evidence="12">General secretion pathway protein GspL</fullName>
    </submittedName>
</protein>
<dbReference type="Gene3D" id="3.30.420.380">
    <property type="match status" value="1"/>
</dbReference>
<dbReference type="NCBIfam" id="TIGR01709">
    <property type="entry name" value="typeII_sec_gspL"/>
    <property type="match status" value="1"/>
</dbReference>
<evidence type="ECO:0000256" key="1">
    <source>
        <dbReference type="ARBA" id="ARBA00004533"/>
    </source>
</evidence>
<dbReference type="GO" id="GO:0005886">
    <property type="term" value="C:plasma membrane"/>
    <property type="evidence" value="ECO:0007669"/>
    <property type="project" value="UniProtKB-SubCell"/>
</dbReference>
<dbReference type="InterPro" id="IPR025691">
    <property type="entry name" value="GspL_pp_dom"/>
</dbReference>
<evidence type="ECO:0000313" key="12">
    <source>
        <dbReference type="EMBL" id="KHK66379.1"/>
    </source>
</evidence>
<keyword evidence="3" id="KW-0813">Transport</keyword>